<name>A0A2P5DJ81_PARAD</name>
<dbReference type="EMBL" id="JXTB01000034">
    <property type="protein sequence ID" value="PON73348.1"/>
    <property type="molecule type" value="Genomic_DNA"/>
</dbReference>
<proteinExistence type="inferred from homology"/>
<organism evidence="4 5">
    <name type="scientific">Parasponia andersonii</name>
    <name type="common">Sponia andersonii</name>
    <dbReference type="NCBI Taxonomy" id="3476"/>
    <lineage>
        <taxon>Eukaryota</taxon>
        <taxon>Viridiplantae</taxon>
        <taxon>Streptophyta</taxon>
        <taxon>Embryophyta</taxon>
        <taxon>Tracheophyta</taxon>
        <taxon>Spermatophyta</taxon>
        <taxon>Magnoliopsida</taxon>
        <taxon>eudicotyledons</taxon>
        <taxon>Gunneridae</taxon>
        <taxon>Pentapetalae</taxon>
        <taxon>rosids</taxon>
        <taxon>fabids</taxon>
        <taxon>Rosales</taxon>
        <taxon>Cannabaceae</taxon>
        <taxon>Parasponia</taxon>
    </lineage>
</organism>
<dbReference type="STRING" id="3476.A0A2P5DJ81"/>
<feature type="domain" description="AB hydrolase-1" evidence="3">
    <location>
        <begin position="30"/>
        <end position="265"/>
    </location>
</feature>
<evidence type="ECO:0000313" key="5">
    <source>
        <dbReference type="Proteomes" id="UP000237105"/>
    </source>
</evidence>
<dbReference type="Proteomes" id="UP000237105">
    <property type="component" value="Unassembled WGS sequence"/>
</dbReference>
<dbReference type="FunFam" id="3.40.50.1820:FF:000042">
    <property type="entry name" value="probable strigolactone esterase DAD2"/>
    <property type="match status" value="1"/>
</dbReference>
<dbReference type="PANTHER" id="PTHR43039">
    <property type="entry name" value="ESTERASE-RELATED"/>
    <property type="match status" value="1"/>
</dbReference>
<dbReference type="AlphaFoldDB" id="A0A2P5DJ81"/>
<dbReference type="SUPFAM" id="SSF53474">
    <property type="entry name" value="alpha/beta-Hydrolases"/>
    <property type="match status" value="1"/>
</dbReference>
<evidence type="ECO:0000256" key="1">
    <source>
        <dbReference type="ARBA" id="ARBA00008645"/>
    </source>
</evidence>
<evidence type="ECO:0000259" key="3">
    <source>
        <dbReference type="Pfam" id="PF00561"/>
    </source>
</evidence>
<sequence length="285" mass="30914">MIIEEGEARLLAYSSAMNAKTVGSGSGGETVVLAHGFGGDQSVWDKIVPYLARHCQVVVFDWAFSGAAVKDDGVSPFDPVKYSSYEGFASDLIGLLDELNLKAVVFVGHSMSGMIGCIASVKRPDLFNRLVLLGASPRYINTEDYEGGFEKSEIEQIISNIDSNYYNWAAHFATLVVDTADPPSVDKLAKSLSRMKPDVALPLAKTVFYSDERDVLERVTIPCTIIQTSSDVVVPNSVGFYMQKKIKGSSTVEIISSTNGHFPQLTAHLELLDVLGVVIGFYDPS</sequence>
<dbReference type="OrthoDB" id="408373at2759"/>
<dbReference type="GO" id="GO:0016787">
    <property type="term" value="F:hydrolase activity"/>
    <property type="evidence" value="ECO:0007669"/>
    <property type="project" value="UniProtKB-KW"/>
</dbReference>
<comment type="similarity">
    <text evidence="1">Belongs to the AB hydrolase superfamily.</text>
</comment>
<keyword evidence="5" id="KW-1185">Reference proteome</keyword>
<gene>
    <name evidence="4" type="ORF">PanWU01x14_058520</name>
</gene>
<dbReference type="Pfam" id="PF00561">
    <property type="entry name" value="Abhydrolase_1"/>
    <property type="match status" value="1"/>
</dbReference>
<dbReference type="Gene3D" id="3.40.50.1820">
    <property type="entry name" value="alpha/beta hydrolase"/>
    <property type="match status" value="1"/>
</dbReference>
<comment type="caution">
    <text evidence="4">The sequence shown here is derived from an EMBL/GenBank/DDBJ whole genome shotgun (WGS) entry which is preliminary data.</text>
</comment>
<evidence type="ECO:0000313" key="4">
    <source>
        <dbReference type="EMBL" id="PON73348.1"/>
    </source>
</evidence>
<accession>A0A2P5DJ81</accession>
<dbReference type="InterPro" id="IPR029058">
    <property type="entry name" value="AB_hydrolase_fold"/>
</dbReference>
<protein>
    <submittedName>
        <fullName evidence="4">Alpha/beta hydrolase fold</fullName>
    </submittedName>
</protein>
<evidence type="ECO:0000256" key="2">
    <source>
        <dbReference type="ARBA" id="ARBA00022801"/>
    </source>
</evidence>
<keyword evidence="2 4" id="KW-0378">Hydrolase</keyword>
<dbReference type="InterPro" id="IPR000073">
    <property type="entry name" value="AB_hydrolase_1"/>
</dbReference>
<reference evidence="5" key="1">
    <citation type="submission" date="2016-06" db="EMBL/GenBank/DDBJ databases">
        <title>Parallel loss of symbiosis genes in relatives of nitrogen-fixing non-legume Parasponia.</title>
        <authorList>
            <person name="Van Velzen R."/>
            <person name="Holmer R."/>
            <person name="Bu F."/>
            <person name="Rutten L."/>
            <person name="Van Zeijl A."/>
            <person name="Liu W."/>
            <person name="Santuari L."/>
            <person name="Cao Q."/>
            <person name="Sharma T."/>
            <person name="Shen D."/>
            <person name="Roswanjaya Y."/>
            <person name="Wardhani T."/>
            <person name="Kalhor M.S."/>
            <person name="Jansen J."/>
            <person name="Van den Hoogen J."/>
            <person name="Gungor B."/>
            <person name="Hartog M."/>
            <person name="Hontelez J."/>
            <person name="Verver J."/>
            <person name="Yang W.-C."/>
            <person name="Schijlen E."/>
            <person name="Repin R."/>
            <person name="Schilthuizen M."/>
            <person name="Schranz E."/>
            <person name="Heidstra R."/>
            <person name="Miyata K."/>
            <person name="Fedorova E."/>
            <person name="Kohlen W."/>
            <person name="Bisseling T."/>
            <person name="Smit S."/>
            <person name="Geurts R."/>
        </authorList>
    </citation>
    <scope>NUCLEOTIDE SEQUENCE [LARGE SCALE GENOMIC DNA]</scope>
    <source>
        <strain evidence="5">cv. WU1-14</strain>
    </source>
</reference>